<evidence type="ECO:0000256" key="3">
    <source>
        <dbReference type="ARBA" id="ARBA00022989"/>
    </source>
</evidence>
<name>A0A1J3DJL9_NOCCA</name>
<accession>A0A1J3DJL9</accession>
<dbReference type="GO" id="GO:0016020">
    <property type="term" value="C:membrane"/>
    <property type="evidence" value="ECO:0007669"/>
    <property type="project" value="UniProtKB-SubCell"/>
</dbReference>
<reference evidence="9" key="1">
    <citation type="submission" date="2016-07" db="EMBL/GenBank/DDBJ databases">
        <title>De novo transcriptome assembly of four accessions of the metal hyperaccumulator plant Noccaea caerulescens.</title>
        <authorList>
            <person name="Blande D."/>
            <person name="Halimaa P."/>
            <person name="Tervahauta A.I."/>
            <person name="Aarts M.G."/>
            <person name="Karenlampi S.O."/>
        </authorList>
    </citation>
    <scope>NUCLEOTIDE SEQUENCE</scope>
</reference>
<evidence type="ECO:0000256" key="6">
    <source>
        <dbReference type="SAM" id="MobiDB-lite"/>
    </source>
</evidence>
<feature type="compositionally biased region" description="Low complexity" evidence="6">
    <location>
        <begin position="601"/>
        <end position="611"/>
    </location>
</feature>
<keyword evidence="2 7" id="KW-0812">Transmembrane</keyword>
<keyword evidence="3 7" id="KW-1133">Transmembrane helix</keyword>
<dbReference type="EMBL" id="GEVI01015324">
    <property type="protein sequence ID" value="JAU16996.1"/>
    <property type="molecule type" value="Transcribed_RNA"/>
</dbReference>
<feature type="domain" description="GTD-binding" evidence="8">
    <location>
        <begin position="816"/>
        <end position="914"/>
    </location>
</feature>
<feature type="region of interest" description="Disordered" evidence="6">
    <location>
        <begin position="601"/>
        <end position="621"/>
    </location>
</feature>
<keyword evidence="5" id="KW-0175">Coiled coil</keyword>
<dbReference type="AlphaFoldDB" id="A0A1J3DJL9"/>
<dbReference type="PROSITE" id="PS51775">
    <property type="entry name" value="GTD_BINDING"/>
    <property type="match status" value="1"/>
</dbReference>
<evidence type="ECO:0000256" key="2">
    <source>
        <dbReference type="ARBA" id="ARBA00022692"/>
    </source>
</evidence>
<organism evidence="9">
    <name type="scientific">Noccaea caerulescens</name>
    <name type="common">Alpine penny-cress</name>
    <name type="synonym">Thlaspi caerulescens</name>
    <dbReference type="NCBI Taxonomy" id="107243"/>
    <lineage>
        <taxon>Eukaryota</taxon>
        <taxon>Viridiplantae</taxon>
        <taxon>Streptophyta</taxon>
        <taxon>Embryophyta</taxon>
        <taxon>Tracheophyta</taxon>
        <taxon>Spermatophyta</taxon>
        <taxon>Magnoliopsida</taxon>
        <taxon>eudicotyledons</taxon>
        <taxon>Gunneridae</taxon>
        <taxon>Pentapetalae</taxon>
        <taxon>rosids</taxon>
        <taxon>malvids</taxon>
        <taxon>Brassicales</taxon>
        <taxon>Brassicaceae</taxon>
        <taxon>Coluteocarpeae</taxon>
        <taxon>Noccaea</taxon>
    </lineage>
</organism>
<proteinExistence type="predicted"/>
<dbReference type="GO" id="GO:0080115">
    <property type="term" value="F:myosin XI tail binding"/>
    <property type="evidence" value="ECO:0007669"/>
    <property type="project" value="UniProtKB-ARBA"/>
</dbReference>
<evidence type="ECO:0000256" key="1">
    <source>
        <dbReference type="ARBA" id="ARBA00004167"/>
    </source>
</evidence>
<evidence type="ECO:0000256" key="7">
    <source>
        <dbReference type="SAM" id="Phobius"/>
    </source>
</evidence>
<protein>
    <recommendedName>
        <fullName evidence="8">GTD-binding domain-containing protein</fullName>
    </recommendedName>
</protein>
<keyword evidence="4 7" id="KW-0472">Membrane</keyword>
<dbReference type="InterPro" id="IPR039306">
    <property type="entry name" value="MYOB"/>
</dbReference>
<dbReference type="PANTHER" id="PTHR31448:SF32">
    <property type="entry name" value="MYOSIN-BINDING PROTEIN 1"/>
    <property type="match status" value="1"/>
</dbReference>
<evidence type="ECO:0000313" key="9">
    <source>
        <dbReference type="EMBL" id="JAU16996.1"/>
    </source>
</evidence>
<feature type="transmembrane region" description="Helical" evidence="7">
    <location>
        <begin position="30"/>
        <end position="52"/>
    </location>
</feature>
<dbReference type="Pfam" id="PF04576">
    <property type="entry name" value="Zein-binding"/>
    <property type="match status" value="1"/>
</dbReference>
<gene>
    <name evidence="9" type="ORF">GA_TR20561_c0_g1_i1_g.68359</name>
</gene>
<comment type="subcellular location">
    <subcellularLocation>
        <location evidence="1">Membrane</location>
        <topology evidence="1">Single-pass membrane protein</topology>
    </subcellularLocation>
</comment>
<evidence type="ECO:0000259" key="8">
    <source>
        <dbReference type="PROSITE" id="PS51775"/>
    </source>
</evidence>
<sequence length="1034" mass="116223">MMATRQMSAVKSQTGSRSFTRALALAFNEWLLMLMLFVNSIFSYVITWFAAYSELQSPCLMCSRLDHILGRTKHLKRSHWDTICSKHKSEISSLVYCHAHGKLVDVRGMCETCLFSFATTNKSNAETYRLLVGKLGEDSSCFESKSGRSSNPRNCTCCDQLWMPQTASTDQVAKPATTLPKIRLGGDVRTGKQSTTPKKSVRFNDLPHVGYTELKFHSDTESEAVFSEDEGVKKENHKFQIVDLETPPSITLPYDLATDKLLNLDFSLVARNDRAEVPLQEIDLRTNPFFPEFNGVSEAPEKLLMEEEIISFDNLFLTSRAMEYPAAVVKEKEEPVFLQDVSLTSDIKETPANALVEDAEFIPVFNGVPETSEKVLKEEEILSLDSLFLTSHAMEHSEAVSKVKEDLIHLQDVSLTPVFKENPENALIVETELVSVKVVPETSEKVLKEEEIISLDNLFLTSRAMEHSAAVLKEKEDLIHFQDISLTPDFKEIPANSSMEETELICLNDVTTTSDDASETPRDVLMEETVLKEKEDPICLQDTSVTPDFKESPANASMEETELICLNDVSSTSDAAETPENVLEGIELMPLHDIALDAVPESSTTNETSVETSKERNTSQADITFLESDYVVVSPSKSTESMPENSTENCVSEVKEITETSLTVSSVSEMASHTEAALESESSSFNSMSVAAETNLGSGESWMQRGELMDLADAYNIIVHNEGNKDSNGEAQIEQWMKKDTSRVSEDLKALLTQISASRGIEFLSPRDISPRVCSDQETKNLDLDMQLLLQKRMLERNESNLSLEGVSVSEIEGESESDRMKRQVDHDRKLLAGLYRELEEERSASAVATNQAMAMITRLQEEKALFQMEALQNLRMMEEQAEYDMEAIQKLNDSLVEREKLIQDLEAEIEYFRDQTPQKRKLDFDSPSKRMNSKIQDCLTGFNEERMYIASCLEKIENRVQSDVNGEAHVDNLATQESVSELHERVEMLKGDLYFLEHVVNSLGNGDEGVQFVKEIASHLQNLRSLSMKRQNH</sequence>
<dbReference type="InterPro" id="IPR007656">
    <property type="entry name" value="GTD-bd"/>
</dbReference>
<feature type="coiled-coil region" evidence="5">
    <location>
        <begin position="889"/>
        <end position="916"/>
    </location>
</feature>
<evidence type="ECO:0000256" key="4">
    <source>
        <dbReference type="ARBA" id="ARBA00023136"/>
    </source>
</evidence>
<evidence type="ECO:0000256" key="5">
    <source>
        <dbReference type="SAM" id="Coils"/>
    </source>
</evidence>
<dbReference type="PANTHER" id="PTHR31448">
    <property type="entry name" value="MYOSIN-BINDING PROTEIN 2"/>
    <property type="match status" value="1"/>
</dbReference>